<evidence type="ECO:0000313" key="2">
    <source>
        <dbReference type="Proteomes" id="UP000248808"/>
    </source>
</evidence>
<reference evidence="1 2" key="1">
    <citation type="submission" date="2018-06" db="EMBL/GenBank/DDBJ databases">
        <authorList>
            <consortium name="Pathogen Informatics"/>
            <person name="Doyle S."/>
        </authorList>
    </citation>
    <scope>NUCLEOTIDE SEQUENCE [LARGE SCALE GENOMIC DNA]</scope>
    <source>
        <strain evidence="1 2">NCTC10839</strain>
    </source>
</reference>
<accession>A0A2X4U498</accession>
<gene>
    <name evidence="1" type="ORF">NCTC10839_01453</name>
</gene>
<protein>
    <submittedName>
        <fullName evidence="1">Uncharacterized protein</fullName>
    </submittedName>
</protein>
<proteinExistence type="predicted"/>
<organism evidence="1 2">
    <name type="scientific">Haemophilus haemolyticus</name>
    <dbReference type="NCBI Taxonomy" id="726"/>
    <lineage>
        <taxon>Bacteria</taxon>
        <taxon>Pseudomonadati</taxon>
        <taxon>Pseudomonadota</taxon>
        <taxon>Gammaproteobacteria</taxon>
        <taxon>Pasteurellales</taxon>
        <taxon>Pasteurellaceae</taxon>
        <taxon>Haemophilus</taxon>
    </lineage>
</organism>
<dbReference type="Proteomes" id="UP000248808">
    <property type="component" value="Chromosome 1"/>
</dbReference>
<dbReference type="KEGG" id="hhz:NCTC10839_01453"/>
<evidence type="ECO:0000313" key="1">
    <source>
        <dbReference type="EMBL" id="SQH97535.1"/>
    </source>
</evidence>
<sequence length="144" mass="16643">MVMTMTIKDSLDYRNFFIRKLSVDLTAGEIKEYRVKDTNVSLGFGIAPPVIVLEKDSPIAVFPFRIELETDEIKLNTEFVMGFEIINKDITDENKLQKLVNKEINDFIKFVNRAANQIVDNALEHSNIRMGDQLVIDPFQYKLQ</sequence>
<dbReference type="EMBL" id="LS483458">
    <property type="protein sequence ID" value="SQH97535.1"/>
    <property type="molecule type" value="Genomic_DNA"/>
</dbReference>
<dbReference type="AlphaFoldDB" id="A0A2X4U498"/>
<name>A0A2X4U498_HAEHA</name>